<accession>A0A0E9QM10</accession>
<name>A0A0E9QM10_ANGAN</name>
<proteinExistence type="predicted"/>
<sequence length="40" mass="4754">MHSNSPSNQAHLIFSNNFIKLPQQISKYLIRWCYNLLFVS</sequence>
<reference evidence="1" key="1">
    <citation type="submission" date="2014-11" db="EMBL/GenBank/DDBJ databases">
        <authorList>
            <person name="Amaro Gonzalez C."/>
        </authorList>
    </citation>
    <scope>NUCLEOTIDE SEQUENCE</scope>
</reference>
<dbReference type="AlphaFoldDB" id="A0A0E9QM10"/>
<reference evidence="1" key="2">
    <citation type="journal article" date="2015" name="Fish Shellfish Immunol.">
        <title>Early steps in the European eel (Anguilla anguilla)-Vibrio vulnificus interaction in the gills: Role of the RtxA13 toxin.</title>
        <authorList>
            <person name="Callol A."/>
            <person name="Pajuelo D."/>
            <person name="Ebbesson L."/>
            <person name="Teles M."/>
            <person name="MacKenzie S."/>
            <person name="Amaro C."/>
        </authorList>
    </citation>
    <scope>NUCLEOTIDE SEQUENCE</scope>
</reference>
<protein>
    <submittedName>
        <fullName evidence="1">Uncharacterized protein</fullName>
    </submittedName>
</protein>
<organism evidence="1">
    <name type="scientific">Anguilla anguilla</name>
    <name type="common">European freshwater eel</name>
    <name type="synonym">Muraena anguilla</name>
    <dbReference type="NCBI Taxonomy" id="7936"/>
    <lineage>
        <taxon>Eukaryota</taxon>
        <taxon>Metazoa</taxon>
        <taxon>Chordata</taxon>
        <taxon>Craniata</taxon>
        <taxon>Vertebrata</taxon>
        <taxon>Euteleostomi</taxon>
        <taxon>Actinopterygii</taxon>
        <taxon>Neopterygii</taxon>
        <taxon>Teleostei</taxon>
        <taxon>Anguilliformes</taxon>
        <taxon>Anguillidae</taxon>
        <taxon>Anguilla</taxon>
    </lineage>
</organism>
<evidence type="ECO:0000313" key="1">
    <source>
        <dbReference type="EMBL" id="JAH17113.1"/>
    </source>
</evidence>
<dbReference type="EMBL" id="GBXM01091464">
    <property type="protein sequence ID" value="JAH17113.1"/>
    <property type="molecule type" value="Transcribed_RNA"/>
</dbReference>